<gene>
    <name evidence="1" type="ORF">AHOG_00960</name>
</gene>
<sequence length="150" mass="16488">MVGRARPRALPDCPHDDPEAARLLIAGGTTVVGILLLAYSVRARRGGSASARQWMGDGFGERTVDERRTVLGAPLLAVMCLCLVLGILPTVGEYLMLVTSPIAALLFLPFLVVLLPFIPLPNLLYPRWARPLRARDRRAERAVRAAPRRR</sequence>
<dbReference type="RefSeq" id="WP_093939677.1">
    <property type="nucleotide sequence ID" value="NZ_CP022521.1"/>
</dbReference>
<accession>A0A221VX85</accession>
<keyword evidence="2" id="KW-1185">Reference proteome</keyword>
<protein>
    <submittedName>
        <fullName evidence="1">Uncharacterized protein</fullName>
    </submittedName>
</protein>
<dbReference type="KEGG" id="ahg:AHOG_00960"/>
<reference evidence="1 2" key="1">
    <citation type="submission" date="2017-07" db="EMBL/GenBank/DDBJ databases">
        <title>Complete genome sequence of Actinoalloteichus hoggarensis DSM 45943, type strain of Actinoalloteichus hoggarensis.</title>
        <authorList>
            <person name="Ruckert C."/>
            <person name="Nouioui I."/>
            <person name="Willmese J."/>
            <person name="van Wezel G."/>
            <person name="Klenk H.-P."/>
            <person name="Kalinowski J."/>
            <person name="Zotchev S.B."/>
        </authorList>
    </citation>
    <scope>NUCLEOTIDE SEQUENCE [LARGE SCALE GENOMIC DNA]</scope>
    <source>
        <strain evidence="1 2">DSM 45943</strain>
    </source>
</reference>
<dbReference type="Proteomes" id="UP000204221">
    <property type="component" value="Chromosome"/>
</dbReference>
<organism evidence="1 2">
    <name type="scientific">Actinoalloteichus hoggarensis</name>
    <dbReference type="NCBI Taxonomy" id="1470176"/>
    <lineage>
        <taxon>Bacteria</taxon>
        <taxon>Bacillati</taxon>
        <taxon>Actinomycetota</taxon>
        <taxon>Actinomycetes</taxon>
        <taxon>Pseudonocardiales</taxon>
        <taxon>Pseudonocardiaceae</taxon>
        <taxon>Actinoalloteichus</taxon>
    </lineage>
</organism>
<evidence type="ECO:0000313" key="2">
    <source>
        <dbReference type="Proteomes" id="UP000204221"/>
    </source>
</evidence>
<dbReference type="AlphaFoldDB" id="A0A221VX85"/>
<dbReference type="EMBL" id="CP022521">
    <property type="protein sequence ID" value="ASO17861.1"/>
    <property type="molecule type" value="Genomic_DNA"/>
</dbReference>
<name>A0A221VX85_9PSEU</name>
<proteinExistence type="predicted"/>
<evidence type="ECO:0000313" key="1">
    <source>
        <dbReference type="EMBL" id="ASO17861.1"/>
    </source>
</evidence>
<dbReference type="OrthoDB" id="4794506at2"/>